<dbReference type="InterPro" id="IPR002931">
    <property type="entry name" value="Transglutaminase-like"/>
</dbReference>
<dbReference type="Pfam" id="PF01841">
    <property type="entry name" value="Transglut_core"/>
    <property type="match status" value="1"/>
</dbReference>
<dbReference type="EMBL" id="NIRR01000017">
    <property type="protein sequence ID" value="OWP62958.1"/>
    <property type="molecule type" value="Genomic_DNA"/>
</dbReference>
<keyword evidence="1" id="KW-0732">Signal</keyword>
<accession>A0A246FK85</accession>
<protein>
    <recommendedName>
        <fullName evidence="2">Transglutaminase-like domain-containing protein</fullName>
    </recommendedName>
</protein>
<dbReference type="Proteomes" id="UP000197277">
    <property type="component" value="Unassembled WGS sequence"/>
</dbReference>
<dbReference type="AlphaFoldDB" id="A0A246FK85"/>
<keyword evidence="4" id="KW-1185">Reference proteome</keyword>
<reference evidence="3 4" key="1">
    <citation type="submission" date="2017-06" db="EMBL/GenBank/DDBJ databases">
        <title>Hymenobacter amundsenii sp. nov. isolated from regoliths in Antarctica.</title>
        <authorList>
            <person name="Sedlacek I."/>
            <person name="Kralova S."/>
            <person name="Pantucek R."/>
            <person name="Svec P."/>
            <person name="Holochova P."/>
            <person name="Stankova E."/>
            <person name="Vrbovska V."/>
            <person name="Busse H.-J."/>
        </authorList>
    </citation>
    <scope>NUCLEOTIDE SEQUENCE [LARGE SCALE GENOMIC DNA]</scope>
    <source>
        <strain evidence="3 4">CCM 8682</strain>
    </source>
</reference>
<sequence length="295" mass="32616">MISRTLPILLMATILSLTANGQARDNSSSQQPFSYQLAPDRVAYPVAFSSPDSAYLTRFREMFGLEGIIAHETTDLGRARALCQWVYFRLEHDGRQTFKSADAFDILHAAQAGQSVQCVEYGLVLATAFNAVGIRARPLYLKAANVQTKASAAGHALAEAWLPDLGKWVMVDAQADIIPMLGPTPLNALELQQALLAHRPDLTVLTSTKARAGSYFRWVKPYLFYFDTVLDNRYGVRKSSAGLMLVPLGARNPTIFQRTARIRNMRYTNSATTFYASPVPMSQLAQSEAVKLQVH</sequence>
<evidence type="ECO:0000313" key="3">
    <source>
        <dbReference type="EMBL" id="OWP62958.1"/>
    </source>
</evidence>
<gene>
    <name evidence="3" type="ORF">CDA63_11265</name>
</gene>
<feature type="chain" id="PRO_5012738208" description="Transglutaminase-like domain-containing protein" evidence="1">
    <location>
        <begin position="24"/>
        <end position="295"/>
    </location>
</feature>
<dbReference type="Gene3D" id="3.10.620.30">
    <property type="match status" value="1"/>
</dbReference>
<dbReference type="InterPro" id="IPR038765">
    <property type="entry name" value="Papain-like_cys_pep_sf"/>
</dbReference>
<feature type="signal peptide" evidence="1">
    <location>
        <begin position="1"/>
        <end position="23"/>
    </location>
</feature>
<dbReference type="OrthoDB" id="5166556at2"/>
<comment type="caution">
    <text evidence="3">The sequence shown here is derived from an EMBL/GenBank/DDBJ whole genome shotgun (WGS) entry which is preliminary data.</text>
</comment>
<feature type="domain" description="Transglutaminase-like" evidence="2">
    <location>
        <begin position="67"/>
        <end position="173"/>
    </location>
</feature>
<name>A0A246FK85_9BACT</name>
<evidence type="ECO:0000313" key="4">
    <source>
        <dbReference type="Proteomes" id="UP000197277"/>
    </source>
</evidence>
<dbReference type="SUPFAM" id="SSF54001">
    <property type="entry name" value="Cysteine proteinases"/>
    <property type="match status" value="1"/>
</dbReference>
<organism evidence="3 4">
    <name type="scientific">Hymenobacter amundsenii</name>
    <dbReference type="NCBI Taxonomy" id="2006685"/>
    <lineage>
        <taxon>Bacteria</taxon>
        <taxon>Pseudomonadati</taxon>
        <taxon>Bacteroidota</taxon>
        <taxon>Cytophagia</taxon>
        <taxon>Cytophagales</taxon>
        <taxon>Hymenobacteraceae</taxon>
        <taxon>Hymenobacter</taxon>
    </lineage>
</organism>
<evidence type="ECO:0000259" key="2">
    <source>
        <dbReference type="Pfam" id="PF01841"/>
    </source>
</evidence>
<evidence type="ECO:0000256" key="1">
    <source>
        <dbReference type="SAM" id="SignalP"/>
    </source>
</evidence>
<proteinExistence type="predicted"/>